<accession>A0AAJ8LPZ1</accession>
<protein>
    <submittedName>
        <fullName evidence="1">Uncharacterized protein</fullName>
    </submittedName>
</protein>
<dbReference type="RefSeq" id="XP_031861406.2">
    <property type="nucleotide sequence ID" value="XM_032004175.2"/>
</dbReference>
<reference evidence="1" key="1">
    <citation type="submission" date="2017-08" db="EMBL/GenBank/DDBJ databases">
        <authorList>
            <person name="Cuomo C."/>
            <person name="Billmyre B."/>
            <person name="Heitman J."/>
        </authorList>
    </citation>
    <scope>NUCLEOTIDE SEQUENCE</scope>
    <source>
        <strain evidence="1">CBS 12478</strain>
    </source>
</reference>
<name>A0AAJ8LPZ1_9TREE</name>
<dbReference type="GO" id="GO:0009306">
    <property type="term" value="P:protein secretion"/>
    <property type="evidence" value="ECO:0007669"/>
    <property type="project" value="InterPro"/>
</dbReference>
<dbReference type="InterPro" id="IPR024242">
    <property type="entry name" value="NCE101"/>
</dbReference>
<dbReference type="GeneID" id="43588308"/>
<dbReference type="EMBL" id="CP144060">
    <property type="protein sequence ID" value="WWD21186.1"/>
    <property type="molecule type" value="Genomic_DNA"/>
</dbReference>
<gene>
    <name evidence="1" type="ORF">CI109_105670</name>
</gene>
<dbReference type="Pfam" id="PF11654">
    <property type="entry name" value="NCE101"/>
    <property type="match status" value="1"/>
</dbReference>
<evidence type="ECO:0000313" key="1">
    <source>
        <dbReference type="EMBL" id="WWD21186.1"/>
    </source>
</evidence>
<dbReference type="Proteomes" id="UP000322225">
    <property type="component" value="Chromosome 10"/>
</dbReference>
<proteinExistence type="predicted"/>
<dbReference type="PANTHER" id="PTHR28011:SF1">
    <property type="entry name" value="NON-CLASSICAL EXPORT PROTEIN 1"/>
    <property type="match status" value="1"/>
</dbReference>
<evidence type="ECO:0000313" key="2">
    <source>
        <dbReference type="Proteomes" id="UP000322225"/>
    </source>
</evidence>
<dbReference type="PANTHER" id="PTHR28011">
    <property type="entry name" value="NON-CLASSICAL EXPORT PROTEIN 1"/>
    <property type="match status" value="1"/>
</dbReference>
<dbReference type="AlphaFoldDB" id="A0AAJ8LPZ1"/>
<keyword evidence="2" id="KW-1185">Reference proteome</keyword>
<dbReference type="KEGG" id="ksn:43588308"/>
<reference evidence="1" key="2">
    <citation type="submission" date="2024-01" db="EMBL/GenBank/DDBJ databases">
        <title>Comparative genomics of Cryptococcus and Kwoniella reveals pathogenesis evolution and contrasting modes of karyotype evolution via chromosome fusion or intercentromeric recombination.</title>
        <authorList>
            <person name="Coelho M.A."/>
            <person name="David-Palma M."/>
            <person name="Shea T."/>
            <person name="Bowers K."/>
            <person name="McGinley-Smith S."/>
            <person name="Mohammad A.W."/>
            <person name="Gnirke A."/>
            <person name="Yurkov A.M."/>
            <person name="Nowrousian M."/>
            <person name="Sun S."/>
            <person name="Cuomo C.A."/>
            <person name="Heitman J."/>
        </authorList>
    </citation>
    <scope>NUCLEOTIDE SEQUENCE</scope>
    <source>
        <strain evidence="1">CBS 12478</strain>
    </source>
</reference>
<organism evidence="1 2">
    <name type="scientific">Kwoniella shandongensis</name>
    <dbReference type="NCBI Taxonomy" id="1734106"/>
    <lineage>
        <taxon>Eukaryota</taxon>
        <taxon>Fungi</taxon>
        <taxon>Dikarya</taxon>
        <taxon>Basidiomycota</taxon>
        <taxon>Agaricomycotina</taxon>
        <taxon>Tremellomycetes</taxon>
        <taxon>Tremellales</taxon>
        <taxon>Cryptococcaceae</taxon>
        <taxon>Kwoniella</taxon>
    </lineage>
</organism>
<sequence>MPKAYLLSRTLDPLLGIFTGFLAFHLNETNPRTAPPSGHTLRELASWKWEESKKKREGREGEDAVEWERITKELVGGEGAAVSTAGVVASTSGTEAKR</sequence>